<dbReference type="AlphaFoldDB" id="A0A974HXU7"/>
<evidence type="ECO:0000313" key="2">
    <source>
        <dbReference type="Proteomes" id="UP000694892"/>
    </source>
</evidence>
<evidence type="ECO:0000313" key="1">
    <source>
        <dbReference type="EMBL" id="OCT94324.1"/>
    </source>
</evidence>
<name>A0A974HXU7_XENLA</name>
<reference evidence="2" key="1">
    <citation type="journal article" date="2016" name="Nature">
        <title>Genome evolution in the allotetraploid frog Xenopus laevis.</title>
        <authorList>
            <person name="Session A.M."/>
            <person name="Uno Y."/>
            <person name="Kwon T."/>
            <person name="Chapman J.A."/>
            <person name="Toyoda A."/>
            <person name="Takahashi S."/>
            <person name="Fukui A."/>
            <person name="Hikosaka A."/>
            <person name="Suzuki A."/>
            <person name="Kondo M."/>
            <person name="van Heeringen S.J."/>
            <person name="Quigley I."/>
            <person name="Heinz S."/>
            <person name="Ogino H."/>
            <person name="Ochi H."/>
            <person name="Hellsten U."/>
            <person name="Lyons J.B."/>
            <person name="Simakov O."/>
            <person name="Putnam N."/>
            <person name="Stites J."/>
            <person name="Kuroki Y."/>
            <person name="Tanaka T."/>
            <person name="Michiue T."/>
            <person name="Watanabe M."/>
            <person name="Bogdanovic O."/>
            <person name="Lister R."/>
            <person name="Georgiou G."/>
            <person name="Paranjpe S.S."/>
            <person name="van Kruijsbergen I."/>
            <person name="Shu S."/>
            <person name="Carlson J."/>
            <person name="Kinoshita T."/>
            <person name="Ohta Y."/>
            <person name="Mawaribuchi S."/>
            <person name="Jenkins J."/>
            <person name="Grimwood J."/>
            <person name="Schmutz J."/>
            <person name="Mitros T."/>
            <person name="Mozaffari S.V."/>
            <person name="Suzuki Y."/>
            <person name="Haramoto Y."/>
            <person name="Yamamoto T.S."/>
            <person name="Takagi C."/>
            <person name="Heald R."/>
            <person name="Miller K."/>
            <person name="Haudenschild C."/>
            <person name="Kitzman J."/>
            <person name="Nakayama T."/>
            <person name="Izutsu Y."/>
            <person name="Robert J."/>
            <person name="Fortriede J."/>
            <person name="Burns K."/>
            <person name="Lotay V."/>
            <person name="Karimi K."/>
            <person name="Yasuoka Y."/>
            <person name="Dichmann D.S."/>
            <person name="Flajnik M.F."/>
            <person name="Houston D.W."/>
            <person name="Shendure J."/>
            <person name="DuPasquier L."/>
            <person name="Vize P.D."/>
            <person name="Zorn A.M."/>
            <person name="Ito M."/>
            <person name="Marcotte E.M."/>
            <person name="Wallingford J.B."/>
            <person name="Ito Y."/>
            <person name="Asashima M."/>
            <person name="Ueno N."/>
            <person name="Matsuda Y."/>
            <person name="Veenstra G.J."/>
            <person name="Fujiyama A."/>
            <person name="Harland R.M."/>
            <person name="Taira M."/>
            <person name="Rokhsar D.S."/>
        </authorList>
    </citation>
    <scope>NUCLEOTIDE SEQUENCE [LARGE SCALE GENOMIC DNA]</scope>
    <source>
        <strain evidence="2">J</strain>
    </source>
</reference>
<sequence length="79" mass="9151">MAYCEQELTRNDILKLKLQSGETEGHSDLYLSMNASLLFWISCQIQQADSALCFYISNHEERLLHGMHLCILIVLYMIV</sequence>
<accession>A0A974HXU7</accession>
<dbReference type="Proteomes" id="UP000694892">
    <property type="component" value="Chromosome 2L"/>
</dbReference>
<proteinExistence type="predicted"/>
<protein>
    <submittedName>
        <fullName evidence="1">Uncharacterized protein</fullName>
    </submittedName>
</protein>
<dbReference type="EMBL" id="CM004468">
    <property type="protein sequence ID" value="OCT94324.1"/>
    <property type="molecule type" value="Genomic_DNA"/>
</dbReference>
<gene>
    <name evidence="1" type="ORF">XELAEV_18011992mg</name>
</gene>
<organism evidence="1 2">
    <name type="scientific">Xenopus laevis</name>
    <name type="common">African clawed frog</name>
    <dbReference type="NCBI Taxonomy" id="8355"/>
    <lineage>
        <taxon>Eukaryota</taxon>
        <taxon>Metazoa</taxon>
        <taxon>Chordata</taxon>
        <taxon>Craniata</taxon>
        <taxon>Vertebrata</taxon>
        <taxon>Euteleostomi</taxon>
        <taxon>Amphibia</taxon>
        <taxon>Batrachia</taxon>
        <taxon>Anura</taxon>
        <taxon>Pipoidea</taxon>
        <taxon>Pipidae</taxon>
        <taxon>Xenopodinae</taxon>
        <taxon>Xenopus</taxon>
        <taxon>Xenopus</taxon>
    </lineage>
</organism>